<dbReference type="Gene3D" id="3.30.700.10">
    <property type="entry name" value="Glycoprotein, Type 4 Pilin"/>
    <property type="match status" value="1"/>
</dbReference>
<dbReference type="InterPro" id="IPR011453">
    <property type="entry name" value="DUF1559"/>
</dbReference>
<reference evidence="3 4" key="1">
    <citation type="submission" date="2019-02" db="EMBL/GenBank/DDBJ databases">
        <title>Deep-cultivation of Planctomycetes and their phenomic and genomic characterization uncovers novel biology.</title>
        <authorList>
            <person name="Wiegand S."/>
            <person name="Jogler M."/>
            <person name="Boedeker C."/>
            <person name="Pinto D."/>
            <person name="Vollmers J."/>
            <person name="Rivas-Marin E."/>
            <person name="Kohn T."/>
            <person name="Peeters S.H."/>
            <person name="Heuer A."/>
            <person name="Rast P."/>
            <person name="Oberbeckmann S."/>
            <person name="Bunk B."/>
            <person name="Jeske O."/>
            <person name="Meyerdierks A."/>
            <person name="Storesund J.E."/>
            <person name="Kallscheuer N."/>
            <person name="Luecker S."/>
            <person name="Lage O.M."/>
            <person name="Pohl T."/>
            <person name="Merkel B.J."/>
            <person name="Hornburger P."/>
            <person name="Mueller R.-W."/>
            <person name="Bruemmer F."/>
            <person name="Labrenz M."/>
            <person name="Spormann A.M."/>
            <person name="Op den Camp H."/>
            <person name="Overmann J."/>
            <person name="Amann R."/>
            <person name="Jetten M.S.M."/>
            <person name="Mascher T."/>
            <person name="Medema M.H."/>
            <person name="Devos D.P."/>
            <person name="Kaster A.-K."/>
            <person name="Ovreas L."/>
            <person name="Rohde M."/>
            <person name="Galperin M.Y."/>
            <person name="Jogler C."/>
        </authorList>
    </citation>
    <scope>NUCLEOTIDE SEQUENCE [LARGE SCALE GENOMIC DNA]</scope>
    <source>
        <strain evidence="3 4">HG66A1</strain>
    </source>
</reference>
<keyword evidence="1" id="KW-0812">Transmembrane</keyword>
<dbReference type="Proteomes" id="UP000320421">
    <property type="component" value="Chromosome"/>
</dbReference>
<sequence>MALEFKKYSKRGFTLIELLVVIAIIAILIALLLPAVQQAREAARRSTCKNNLKQLGLALHNYHDSHRVFPPGDVNAGGYDSGWMPSGAPVRNFTAYMFLLPFIDQSAIYNEINFSLPTGNADGPPAHGGGGYQTATERKIVVFLCPSDSHSPGPYTTTSGAYAVRNAYRTSYSVMYPTYNMGTSYEAYNTKALKSAFGHNGAARIRDIKDGTSNTMIMMETPLEKDSDLRGPFWSAYVATGAVSGSYRKMNQIDTSTNRVIWYSPGSEHVGGCHVLMGDGAVRFLSENVDFNLQKALSSIGGGEVISDF</sequence>
<dbReference type="NCBIfam" id="TIGR02532">
    <property type="entry name" value="IV_pilin_GFxxxE"/>
    <property type="match status" value="1"/>
</dbReference>
<proteinExistence type="predicted"/>
<dbReference type="InterPro" id="IPR027558">
    <property type="entry name" value="Pre_pil_HX9DG_C"/>
</dbReference>
<dbReference type="PANTHER" id="PTHR30093">
    <property type="entry name" value="GENERAL SECRETION PATHWAY PROTEIN G"/>
    <property type="match status" value="1"/>
</dbReference>
<evidence type="ECO:0000313" key="4">
    <source>
        <dbReference type="Proteomes" id="UP000320421"/>
    </source>
</evidence>
<keyword evidence="4" id="KW-1185">Reference proteome</keyword>
<dbReference type="OrthoDB" id="241095at2"/>
<evidence type="ECO:0000256" key="1">
    <source>
        <dbReference type="SAM" id="Phobius"/>
    </source>
</evidence>
<evidence type="ECO:0000313" key="3">
    <source>
        <dbReference type="EMBL" id="QDT18406.1"/>
    </source>
</evidence>
<dbReference type="InterPro" id="IPR012902">
    <property type="entry name" value="N_methyl_site"/>
</dbReference>
<dbReference type="NCBIfam" id="TIGR04294">
    <property type="entry name" value="pre_pil_HX9DG"/>
    <property type="match status" value="1"/>
</dbReference>
<dbReference type="PANTHER" id="PTHR30093:SF2">
    <property type="entry name" value="TYPE II SECRETION SYSTEM PROTEIN H"/>
    <property type="match status" value="1"/>
</dbReference>
<accession>A0A517PGA0</accession>
<evidence type="ECO:0000259" key="2">
    <source>
        <dbReference type="Pfam" id="PF07596"/>
    </source>
</evidence>
<keyword evidence="1" id="KW-1133">Transmembrane helix</keyword>
<dbReference type="InterPro" id="IPR045584">
    <property type="entry name" value="Pilin-like"/>
</dbReference>
<dbReference type="Pfam" id="PF07596">
    <property type="entry name" value="SBP_bac_10"/>
    <property type="match status" value="1"/>
</dbReference>
<dbReference type="PROSITE" id="PS00409">
    <property type="entry name" value="PROKAR_NTER_METHYL"/>
    <property type="match status" value="1"/>
</dbReference>
<protein>
    <submittedName>
        <fullName evidence="3">Type II secretion system protein G</fullName>
    </submittedName>
</protein>
<dbReference type="AlphaFoldDB" id="A0A517PGA0"/>
<keyword evidence="1" id="KW-0472">Membrane</keyword>
<dbReference type="Pfam" id="PF07963">
    <property type="entry name" value="N_methyl"/>
    <property type="match status" value="1"/>
</dbReference>
<dbReference type="SUPFAM" id="SSF54523">
    <property type="entry name" value="Pili subunits"/>
    <property type="match status" value="1"/>
</dbReference>
<name>A0A517PGA0_9PLAN</name>
<gene>
    <name evidence="3" type="primary">xcpT_1</name>
    <name evidence="3" type="ORF">HG66A1_01650</name>
</gene>
<dbReference type="EMBL" id="CP036266">
    <property type="protein sequence ID" value="QDT18406.1"/>
    <property type="molecule type" value="Genomic_DNA"/>
</dbReference>
<dbReference type="RefSeq" id="WP_145179901.1">
    <property type="nucleotide sequence ID" value="NZ_CP036266.1"/>
</dbReference>
<organism evidence="3 4">
    <name type="scientific">Gimesia chilikensis</name>
    <dbReference type="NCBI Taxonomy" id="2605989"/>
    <lineage>
        <taxon>Bacteria</taxon>
        <taxon>Pseudomonadati</taxon>
        <taxon>Planctomycetota</taxon>
        <taxon>Planctomycetia</taxon>
        <taxon>Planctomycetales</taxon>
        <taxon>Planctomycetaceae</taxon>
        <taxon>Gimesia</taxon>
    </lineage>
</organism>
<feature type="domain" description="DUF1559" evidence="2">
    <location>
        <begin position="37"/>
        <end position="291"/>
    </location>
</feature>
<feature type="transmembrane region" description="Helical" evidence="1">
    <location>
        <begin position="12"/>
        <end position="36"/>
    </location>
</feature>